<dbReference type="Pfam" id="PF14895">
    <property type="entry name" value="PPPI_inhib"/>
    <property type="match status" value="1"/>
</dbReference>
<dbReference type="AlphaFoldDB" id="A0A9P0D884"/>
<dbReference type="EMBL" id="OV651819">
    <property type="protein sequence ID" value="CAH1113381.1"/>
    <property type="molecule type" value="Genomic_DNA"/>
</dbReference>
<dbReference type="OrthoDB" id="6724830at2759"/>
<evidence type="ECO:0000313" key="3">
    <source>
        <dbReference type="Proteomes" id="UP001153636"/>
    </source>
</evidence>
<accession>A0A9P0D884</accession>
<protein>
    <submittedName>
        <fullName evidence="2">Uncharacterized protein</fullName>
    </submittedName>
</protein>
<keyword evidence="3" id="KW-1185">Reference proteome</keyword>
<name>A0A9P0D884_9CUCU</name>
<evidence type="ECO:0000256" key="1">
    <source>
        <dbReference type="SAM" id="MobiDB-lite"/>
    </source>
</evidence>
<organism evidence="2 3">
    <name type="scientific">Psylliodes chrysocephalus</name>
    <dbReference type="NCBI Taxonomy" id="3402493"/>
    <lineage>
        <taxon>Eukaryota</taxon>
        <taxon>Metazoa</taxon>
        <taxon>Ecdysozoa</taxon>
        <taxon>Arthropoda</taxon>
        <taxon>Hexapoda</taxon>
        <taxon>Insecta</taxon>
        <taxon>Pterygota</taxon>
        <taxon>Neoptera</taxon>
        <taxon>Endopterygota</taxon>
        <taxon>Coleoptera</taxon>
        <taxon>Polyphaga</taxon>
        <taxon>Cucujiformia</taxon>
        <taxon>Chrysomeloidea</taxon>
        <taxon>Chrysomelidae</taxon>
        <taxon>Galerucinae</taxon>
        <taxon>Alticini</taxon>
        <taxon>Psylliodes</taxon>
    </lineage>
</organism>
<dbReference type="Proteomes" id="UP001153636">
    <property type="component" value="Chromosome 7"/>
</dbReference>
<proteinExistence type="predicted"/>
<feature type="region of interest" description="Disordered" evidence="1">
    <location>
        <begin position="1"/>
        <end position="22"/>
    </location>
</feature>
<dbReference type="PANTHER" id="PTHR21055:SF3">
    <property type="entry name" value="PROTEIN PHOSPHATASE 1 REGULATORY SUBUNIT 36"/>
    <property type="match status" value="1"/>
</dbReference>
<evidence type="ECO:0000313" key="2">
    <source>
        <dbReference type="EMBL" id="CAH1113381.1"/>
    </source>
</evidence>
<reference evidence="2" key="1">
    <citation type="submission" date="2022-01" db="EMBL/GenBank/DDBJ databases">
        <authorList>
            <person name="King R."/>
        </authorList>
    </citation>
    <scope>NUCLEOTIDE SEQUENCE</scope>
</reference>
<gene>
    <name evidence="2" type="ORF">PSYICH_LOCUS13439</name>
</gene>
<sequence>MEREKQDSEVSNDENEDRDRLPSLKPGYWTWDEATHGIVFIPFTEKEKPQTLEPTAAVSVSSVAQVKDTTFKYIFGSAAIAKFSKYCERKAKPGAPNVVILQDCKDVALYSCEVKLLSPEFIMLFHSKVIDKFLRSLIVYFQYYLQIWNKLHFRRVEAARKLRQPSVAIWENNLRDDLADLRSMVARDYSAILIGVDDASKFHHMKGENNLSLSDKDRRRFEFLFKMAIRVVWIALKKRHLALIEKELDKLIRTINFSPSEHSELKRELYVALPGEEQILRGRAFREEQKLLHRSPCIQELIRQDHDYRLLAIGITDVEDRVERITYLEIAYTAPEELLQDLNVGLGLLGVPRKFLDPLLNEDLQSTKKRSSIMKPIPDFAIPPFTPYDQSKIQDTLRMRPCRYQESETAANARIDQCNMWLDYVKGQGQFSRRGSSISKAEKQSIYSRRHSKKN</sequence>
<dbReference type="GO" id="GO:0019902">
    <property type="term" value="F:phosphatase binding"/>
    <property type="evidence" value="ECO:0007669"/>
    <property type="project" value="InterPro"/>
</dbReference>
<feature type="region of interest" description="Disordered" evidence="1">
    <location>
        <begin position="433"/>
        <end position="455"/>
    </location>
</feature>
<dbReference type="InterPro" id="IPR026142">
    <property type="entry name" value="Pro_pase_1_reg_su_36"/>
</dbReference>
<dbReference type="PANTHER" id="PTHR21055">
    <property type="entry name" value="PROTEIN PHOSPHATASE 1 REGULATORY SUBUNIT 36"/>
    <property type="match status" value="1"/>
</dbReference>